<dbReference type="EMBL" id="QSCO01000013">
    <property type="protein sequence ID" value="RGY06246.1"/>
    <property type="molecule type" value="Genomic_DNA"/>
</dbReference>
<evidence type="ECO:0000313" key="5">
    <source>
        <dbReference type="Proteomes" id="UP000283426"/>
    </source>
</evidence>
<reference evidence="5 6" key="1">
    <citation type="submission" date="2018-08" db="EMBL/GenBank/DDBJ databases">
        <title>A genome reference for cultivated species of the human gut microbiota.</title>
        <authorList>
            <person name="Zou Y."/>
            <person name="Xue W."/>
            <person name="Luo G."/>
        </authorList>
    </citation>
    <scope>NUCLEOTIDE SEQUENCE [LARGE SCALE GENOMIC DNA]</scope>
    <source>
        <strain evidence="3 5">AF14-6AC</strain>
        <strain evidence="2 6">AF16-14</strain>
        <strain evidence="4 7">OF03-11</strain>
    </source>
</reference>
<proteinExistence type="predicted"/>
<accession>A0A1Y3Y3R8</accession>
<dbReference type="EMBL" id="JAQMRD010000004">
    <property type="protein sequence ID" value="MDB9222247.1"/>
    <property type="molecule type" value="Genomic_DNA"/>
</dbReference>
<name>A0A1Y3Y3R8_9BACT</name>
<organism evidence="2 6">
    <name type="scientific">Odoribacter splanchnicus</name>
    <dbReference type="NCBI Taxonomy" id="28118"/>
    <lineage>
        <taxon>Bacteria</taxon>
        <taxon>Pseudomonadati</taxon>
        <taxon>Bacteroidota</taxon>
        <taxon>Bacteroidia</taxon>
        <taxon>Bacteroidales</taxon>
        <taxon>Odoribacteraceae</taxon>
        <taxon>Odoribacter</taxon>
    </lineage>
</organism>
<dbReference type="AlphaFoldDB" id="A0A1Y3Y3R8"/>
<comment type="caution">
    <text evidence="2">The sequence shown here is derived from an EMBL/GenBank/DDBJ whole genome shotgun (WGS) entry which is preliminary data.</text>
</comment>
<evidence type="ECO:0000313" key="2">
    <source>
        <dbReference type="EMBL" id="RGU57486.1"/>
    </source>
</evidence>
<evidence type="ECO:0000313" key="4">
    <source>
        <dbReference type="EMBL" id="RGY06246.1"/>
    </source>
</evidence>
<dbReference type="Proteomes" id="UP001212263">
    <property type="component" value="Unassembled WGS sequence"/>
</dbReference>
<evidence type="ECO:0000313" key="1">
    <source>
        <dbReference type="EMBL" id="MDB9222247.1"/>
    </source>
</evidence>
<dbReference type="EMBL" id="QRYW01000014">
    <property type="protein sequence ID" value="RGV27222.1"/>
    <property type="molecule type" value="Genomic_DNA"/>
</dbReference>
<reference evidence="1" key="2">
    <citation type="submission" date="2023-01" db="EMBL/GenBank/DDBJ databases">
        <title>Human gut microbiome strain richness.</title>
        <authorList>
            <person name="Chen-Liaw A."/>
        </authorList>
    </citation>
    <scope>NUCLEOTIDE SEQUENCE</scope>
    <source>
        <strain evidence="1">RTP21484st1_B7_RTP21484_190118</strain>
    </source>
</reference>
<gene>
    <name evidence="3" type="ORF">DWW24_07890</name>
    <name evidence="2" type="ORF">DWW57_05855</name>
    <name evidence="4" type="ORF">DXA53_10310</name>
    <name evidence="1" type="ORF">PN645_04405</name>
</gene>
<evidence type="ECO:0000313" key="7">
    <source>
        <dbReference type="Proteomes" id="UP000284434"/>
    </source>
</evidence>
<evidence type="ECO:0000313" key="6">
    <source>
        <dbReference type="Proteomes" id="UP000284243"/>
    </source>
</evidence>
<dbReference type="Proteomes" id="UP000283426">
    <property type="component" value="Unassembled WGS sequence"/>
</dbReference>
<dbReference type="GeneID" id="61275619"/>
<dbReference type="RefSeq" id="WP_013612569.1">
    <property type="nucleotide sequence ID" value="NZ_CABJFF010000001.1"/>
</dbReference>
<protein>
    <submittedName>
        <fullName evidence="2">Uncharacterized protein</fullName>
    </submittedName>
</protein>
<dbReference type="Proteomes" id="UP000284434">
    <property type="component" value="Unassembled WGS sequence"/>
</dbReference>
<dbReference type="EMBL" id="QRYC01000005">
    <property type="protein sequence ID" value="RGU57486.1"/>
    <property type="molecule type" value="Genomic_DNA"/>
</dbReference>
<dbReference type="Proteomes" id="UP000284243">
    <property type="component" value="Unassembled WGS sequence"/>
</dbReference>
<evidence type="ECO:0000313" key="3">
    <source>
        <dbReference type="EMBL" id="RGV27222.1"/>
    </source>
</evidence>
<sequence length="98" mass="11071">MKGLQIDIRGKIMNCVTPKGQVCVFVEADNMVVLGEDKENSVKLDWGKIELAVGDKVKITAIEGMEYDTIYMSNMTDEDMLGYYNQLKKFLTKEGVLK</sequence>